<reference evidence="1" key="1">
    <citation type="submission" date="2020-05" db="EMBL/GenBank/DDBJ databases">
        <title>WGS assembly of Panicum virgatum.</title>
        <authorList>
            <person name="Lovell J.T."/>
            <person name="Jenkins J."/>
            <person name="Shu S."/>
            <person name="Juenger T.E."/>
            <person name="Schmutz J."/>
        </authorList>
    </citation>
    <scope>NUCLEOTIDE SEQUENCE</scope>
    <source>
        <strain evidence="1">AP13</strain>
    </source>
</reference>
<protein>
    <submittedName>
        <fullName evidence="1">Uncharacterized protein</fullName>
    </submittedName>
</protein>
<accession>A0A8T0WUJ5</accession>
<evidence type="ECO:0000313" key="1">
    <source>
        <dbReference type="EMBL" id="KAG2648443.1"/>
    </source>
</evidence>
<keyword evidence="2" id="KW-1185">Reference proteome</keyword>
<gene>
    <name evidence="1" type="ORF">PVAP13_1NG027836</name>
</gene>
<organism evidence="1 2">
    <name type="scientific">Panicum virgatum</name>
    <name type="common">Blackwell switchgrass</name>
    <dbReference type="NCBI Taxonomy" id="38727"/>
    <lineage>
        <taxon>Eukaryota</taxon>
        <taxon>Viridiplantae</taxon>
        <taxon>Streptophyta</taxon>
        <taxon>Embryophyta</taxon>
        <taxon>Tracheophyta</taxon>
        <taxon>Spermatophyta</taxon>
        <taxon>Magnoliopsida</taxon>
        <taxon>Liliopsida</taxon>
        <taxon>Poales</taxon>
        <taxon>Poaceae</taxon>
        <taxon>PACMAD clade</taxon>
        <taxon>Panicoideae</taxon>
        <taxon>Panicodae</taxon>
        <taxon>Paniceae</taxon>
        <taxon>Panicinae</taxon>
        <taxon>Panicum</taxon>
        <taxon>Panicum sect. Hiantes</taxon>
    </lineage>
</organism>
<evidence type="ECO:0000313" key="2">
    <source>
        <dbReference type="Proteomes" id="UP000823388"/>
    </source>
</evidence>
<name>A0A8T0WUJ5_PANVG</name>
<proteinExistence type="predicted"/>
<dbReference type="EMBL" id="CM029038">
    <property type="protein sequence ID" value="KAG2648443.1"/>
    <property type="molecule type" value="Genomic_DNA"/>
</dbReference>
<comment type="caution">
    <text evidence="1">The sequence shown here is derived from an EMBL/GenBank/DDBJ whole genome shotgun (WGS) entry which is preliminary data.</text>
</comment>
<dbReference type="Proteomes" id="UP000823388">
    <property type="component" value="Chromosome 1N"/>
</dbReference>
<sequence>MACAATRAFPTEVAAAPRQLAGGGLHRLSRLPAGGGRYAALARWRWPAPRSCLPVRGGRCAAPSGSRARHHAAACSAALPGGLNRARGREDERAHRKIRLGQEIRLGASRV</sequence>
<dbReference type="AlphaFoldDB" id="A0A8T0WUJ5"/>